<evidence type="ECO:0000313" key="3">
    <source>
        <dbReference type="EMBL" id="KUK97076.1"/>
    </source>
</evidence>
<dbReference type="EMBL" id="LGFT01000002">
    <property type="protein sequence ID" value="KUK45471.1"/>
    <property type="molecule type" value="Genomic_DNA"/>
</dbReference>
<reference evidence="4 5" key="2">
    <citation type="journal article" date="2015" name="MBio">
        <title>Genome-Resolved Metagenomic Analysis Reveals Roles for Candidate Phyla and Other Microbial Community Members in Biogeochemical Transformations in Oil Reservoirs.</title>
        <authorList>
            <person name="Hu P."/>
            <person name="Tom L."/>
            <person name="Singh A."/>
            <person name="Thomas B.C."/>
            <person name="Baker B.J."/>
            <person name="Piceno Y.M."/>
            <person name="Andersen G.L."/>
            <person name="Banfield J.F."/>
        </authorList>
    </citation>
    <scope>NUCLEOTIDE SEQUENCE [LARGE SCALE GENOMIC DNA]</scope>
    <source>
        <strain evidence="2">57_489</strain>
    </source>
</reference>
<evidence type="ECO:0008006" key="6">
    <source>
        <dbReference type="Google" id="ProtNLM"/>
    </source>
</evidence>
<evidence type="ECO:0000256" key="1">
    <source>
        <dbReference type="SAM" id="MobiDB-lite"/>
    </source>
</evidence>
<dbReference type="AlphaFoldDB" id="A0A124G3I8"/>
<dbReference type="InterPro" id="IPR038389">
    <property type="entry name" value="PSMG2_sf"/>
</dbReference>
<evidence type="ECO:0000313" key="5">
    <source>
        <dbReference type="Proteomes" id="UP000057043"/>
    </source>
</evidence>
<dbReference type="Proteomes" id="UP000053961">
    <property type="component" value="Unassembled WGS sequence"/>
</dbReference>
<dbReference type="PANTHER" id="PTHR35610:SF7">
    <property type="entry name" value="3-ISOPROPYLMALATE DEHYDRATASE"/>
    <property type="match status" value="1"/>
</dbReference>
<feature type="region of interest" description="Disordered" evidence="1">
    <location>
        <begin position="207"/>
        <end position="234"/>
    </location>
</feature>
<comment type="caution">
    <text evidence="3">The sequence shown here is derived from an EMBL/GenBank/DDBJ whole genome shotgun (WGS) entry which is preliminary data.</text>
</comment>
<dbReference type="Proteomes" id="UP000057043">
    <property type="component" value="Unassembled WGS sequence"/>
</dbReference>
<feature type="compositionally biased region" description="Basic and acidic residues" evidence="1">
    <location>
        <begin position="218"/>
        <end position="234"/>
    </location>
</feature>
<proteinExistence type="predicted"/>
<dbReference type="PATRIC" id="fig|301375.6.peg.1557"/>
<dbReference type="PANTHER" id="PTHR35610">
    <property type="entry name" value="3-ISOPROPYLMALATE DEHYDRATASE-RELATED"/>
    <property type="match status" value="1"/>
</dbReference>
<dbReference type="Gene3D" id="3.40.50.10900">
    <property type="entry name" value="PAC-like subunit"/>
    <property type="match status" value="1"/>
</dbReference>
<dbReference type="Pfam" id="PF09754">
    <property type="entry name" value="PAC2"/>
    <property type="match status" value="1"/>
</dbReference>
<gene>
    <name evidence="2" type="ORF">XD72_0114</name>
    <name evidence="3" type="ORF">XE07_0647</name>
</gene>
<evidence type="ECO:0000313" key="4">
    <source>
        <dbReference type="Proteomes" id="UP000053961"/>
    </source>
</evidence>
<reference evidence="3" key="1">
    <citation type="journal article" date="2015" name="MBio">
        <title>Genome-resolved metagenomic analysis reveals roles for candidate phyla and other microbial community members in biogeochemical transformations in oil reservoirs.</title>
        <authorList>
            <person name="Hu P."/>
            <person name="Tom L."/>
            <person name="Singh A."/>
            <person name="Thomas B.C."/>
            <person name="Baker B.J."/>
            <person name="Piceno Y.M."/>
            <person name="Andersen G.L."/>
            <person name="Banfield J.F."/>
        </authorList>
    </citation>
    <scope>NUCLEOTIDE SEQUENCE [LARGE SCALE GENOMIC DNA]</scope>
    <source>
        <strain evidence="3">56_747</strain>
    </source>
</reference>
<sequence>MSKKIFGPCVCIGGMPGIGSVGKVAADYIGTALECATFQLMVSTGFPPEVPVEGGIARALQVELKAPGGRDDLLVLTGDAQPLKPPHMYNLAGEILNALASYEVTDLITLAAYVGSSEERVFGVATDSDLAFALEESGVALLRDGIVGGLNGILIGLCPSYGMRGVCLMGKTDGEKAVDLGAAETLIEATSSLLGLNVNTEILDWALSEEPKEDEDEERTRPHRREEDDHAGYG</sequence>
<organism evidence="3 4">
    <name type="scientific">Methanothrix harundinacea</name>
    <dbReference type="NCBI Taxonomy" id="301375"/>
    <lineage>
        <taxon>Archaea</taxon>
        <taxon>Methanobacteriati</taxon>
        <taxon>Methanobacteriota</taxon>
        <taxon>Stenosarchaea group</taxon>
        <taxon>Methanomicrobia</taxon>
        <taxon>Methanotrichales</taxon>
        <taxon>Methanotrichaceae</taxon>
        <taxon>Methanothrix</taxon>
    </lineage>
</organism>
<dbReference type="SUPFAM" id="SSF159659">
    <property type="entry name" value="Cgl1923-like"/>
    <property type="match status" value="1"/>
</dbReference>
<evidence type="ECO:0000313" key="2">
    <source>
        <dbReference type="EMBL" id="KUK45471.1"/>
    </source>
</evidence>
<name>A0A124G3I8_9EURY</name>
<dbReference type="EMBL" id="LGHB01000005">
    <property type="protein sequence ID" value="KUK97076.1"/>
    <property type="molecule type" value="Genomic_DNA"/>
</dbReference>
<dbReference type="InterPro" id="IPR019151">
    <property type="entry name" value="Proteasome_assmbl_chaperone_2"/>
</dbReference>
<protein>
    <recommendedName>
        <fullName evidence="6">PAC2 family protein</fullName>
    </recommendedName>
</protein>
<accession>A0A124G3I8</accession>